<dbReference type="Proteomes" id="UP000789366">
    <property type="component" value="Unassembled WGS sequence"/>
</dbReference>
<sequence>CGQVKPVSEFVRIEVAAKQNNFEHSNNNQKNENHEDEDQADNDLEIIESADLHDHV</sequence>
<dbReference type="EMBL" id="CAJVPW010029157">
    <property type="protein sequence ID" value="CAG8720338.1"/>
    <property type="molecule type" value="Genomic_DNA"/>
</dbReference>
<evidence type="ECO:0000313" key="1">
    <source>
        <dbReference type="EMBL" id="CAG8720338.1"/>
    </source>
</evidence>
<feature type="non-terminal residue" evidence="1">
    <location>
        <position position="1"/>
    </location>
</feature>
<name>A0ACA9PRV6_9GLOM</name>
<protein>
    <submittedName>
        <fullName evidence="1">1693_t:CDS:1</fullName>
    </submittedName>
</protein>
<gene>
    <name evidence="1" type="ORF">SPELUC_LOCUS12390</name>
</gene>
<feature type="non-terminal residue" evidence="1">
    <location>
        <position position="56"/>
    </location>
</feature>
<keyword evidence="2" id="KW-1185">Reference proteome</keyword>
<comment type="caution">
    <text evidence="1">The sequence shown here is derived from an EMBL/GenBank/DDBJ whole genome shotgun (WGS) entry which is preliminary data.</text>
</comment>
<reference evidence="1" key="1">
    <citation type="submission" date="2021-06" db="EMBL/GenBank/DDBJ databases">
        <authorList>
            <person name="Kallberg Y."/>
            <person name="Tangrot J."/>
            <person name="Rosling A."/>
        </authorList>
    </citation>
    <scope>NUCLEOTIDE SEQUENCE</scope>
    <source>
        <strain evidence="1">28 12/20/2015</strain>
    </source>
</reference>
<accession>A0ACA9PRV6</accession>
<proteinExistence type="predicted"/>
<evidence type="ECO:0000313" key="2">
    <source>
        <dbReference type="Proteomes" id="UP000789366"/>
    </source>
</evidence>
<organism evidence="1 2">
    <name type="scientific">Cetraspora pellucida</name>
    <dbReference type="NCBI Taxonomy" id="1433469"/>
    <lineage>
        <taxon>Eukaryota</taxon>
        <taxon>Fungi</taxon>
        <taxon>Fungi incertae sedis</taxon>
        <taxon>Mucoromycota</taxon>
        <taxon>Glomeromycotina</taxon>
        <taxon>Glomeromycetes</taxon>
        <taxon>Diversisporales</taxon>
        <taxon>Gigasporaceae</taxon>
        <taxon>Cetraspora</taxon>
    </lineage>
</organism>